<protein>
    <recommendedName>
        <fullName evidence="3">Antibiotic biosynthesis monooxygenase</fullName>
    </recommendedName>
</protein>
<organism evidence="1 2">
    <name type="scientific">Trujillonella endophytica</name>
    <dbReference type="NCBI Taxonomy" id="673521"/>
    <lineage>
        <taxon>Bacteria</taxon>
        <taxon>Bacillati</taxon>
        <taxon>Actinomycetota</taxon>
        <taxon>Actinomycetes</taxon>
        <taxon>Geodermatophilales</taxon>
        <taxon>Geodermatophilaceae</taxon>
        <taxon>Trujillonella</taxon>
    </lineage>
</organism>
<evidence type="ECO:0000313" key="2">
    <source>
        <dbReference type="Proteomes" id="UP000198960"/>
    </source>
</evidence>
<dbReference type="EMBL" id="FOEE01000023">
    <property type="protein sequence ID" value="SEP28710.1"/>
    <property type="molecule type" value="Genomic_DNA"/>
</dbReference>
<dbReference type="OrthoDB" id="5182530at2"/>
<reference evidence="2" key="1">
    <citation type="submission" date="2016-10" db="EMBL/GenBank/DDBJ databases">
        <authorList>
            <person name="Varghese N."/>
            <person name="Submissions S."/>
        </authorList>
    </citation>
    <scope>NUCLEOTIDE SEQUENCE [LARGE SCALE GENOMIC DNA]</scope>
    <source>
        <strain evidence="2">DSM 45413</strain>
    </source>
</reference>
<name>A0A1H8WM11_9ACTN</name>
<accession>A0A1H8WM11</accession>
<keyword evidence="2" id="KW-1185">Reference proteome</keyword>
<dbReference type="Proteomes" id="UP000198960">
    <property type="component" value="Unassembled WGS sequence"/>
</dbReference>
<dbReference type="SUPFAM" id="SSF54909">
    <property type="entry name" value="Dimeric alpha+beta barrel"/>
    <property type="match status" value="2"/>
</dbReference>
<evidence type="ECO:0000313" key="1">
    <source>
        <dbReference type="EMBL" id="SEP28710.1"/>
    </source>
</evidence>
<evidence type="ECO:0008006" key="3">
    <source>
        <dbReference type="Google" id="ProtNLM"/>
    </source>
</evidence>
<sequence>MYARSTTIRGTTAAIDAGIAYMREEAMPAIEQMSGSVGLSLLVDRDTGRCIATSAWQDEESMHASADLVHPMRERLVATFGGEPEVQEWEIAVLHREHPMRDHGAARVTWVQVPSGEMDRFLDAYRTSLMPLLQELPNFRSLSLLADRATDRVVGTVTFHSRVALEAARDRTRMMREEFTGSVGARVLDVAEMDVALAHLRVPELV</sequence>
<proteinExistence type="predicted"/>
<gene>
    <name evidence="1" type="ORF">SAMN05660991_04542</name>
</gene>
<dbReference type="AlphaFoldDB" id="A0A1H8WM11"/>
<dbReference type="InterPro" id="IPR011008">
    <property type="entry name" value="Dimeric_a/b-barrel"/>
</dbReference>
<dbReference type="RefSeq" id="WP_091949372.1">
    <property type="nucleotide sequence ID" value="NZ_FOEE01000023.1"/>
</dbReference>